<evidence type="ECO:0000313" key="3">
    <source>
        <dbReference type="Proteomes" id="UP000472270"/>
    </source>
</evidence>
<protein>
    <submittedName>
        <fullName evidence="2">Uncharacterized protein</fullName>
    </submittedName>
</protein>
<feature type="compositionally biased region" description="Basic residues" evidence="1">
    <location>
        <begin position="57"/>
        <end position="71"/>
    </location>
</feature>
<organism evidence="2 3">
    <name type="scientific">Sinocyclocheilus rhinocerous</name>
    <dbReference type="NCBI Taxonomy" id="307959"/>
    <lineage>
        <taxon>Eukaryota</taxon>
        <taxon>Metazoa</taxon>
        <taxon>Chordata</taxon>
        <taxon>Craniata</taxon>
        <taxon>Vertebrata</taxon>
        <taxon>Euteleostomi</taxon>
        <taxon>Actinopterygii</taxon>
        <taxon>Neopterygii</taxon>
        <taxon>Teleostei</taxon>
        <taxon>Ostariophysi</taxon>
        <taxon>Cypriniformes</taxon>
        <taxon>Cyprinidae</taxon>
        <taxon>Cyprininae</taxon>
        <taxon>Sinocyclocheilus</taxon>
    </lineage>
</organism>
<dbReference type="Ensembl" id="ENSSRHT00000028371.1">
    <property type="protein sequence ID" value="ENSSRHP00000027561.1"/>
    <property type="gene ID" value="ENSSRHG00000014361.1"/>
</dbReference>
<dbReference type="PANTHER" id="PTHR20923:SF1">
    <property type="entry name" value="G PATCH DOMAIN AND ANKYRIN REPEAT-CONTAINING PROTEIN 1"/>
    <property type="match status" value="1"/>
</dbReference>
<dbReference type="Gene3D" id="1.25.40.20">
    <property type="entry name" value="Ankyrin repeat-containing domain"/>
    <property type="match status" value="1"/>
</dbReference>
<dbReference type="SMART" id="SM00248">
    <property type="entry name" value="ANK"/>
    <property type="match status" value="3"/>
</dbReference>
<evidence type="ECO:0000313" key="2">
    <source>
        <dbReference type="Ensembl" id="ENSSRHP00000027561.1"/>
    </source>
</evidence>
<keyword evidence="3" id="KW-1185">Reference proteome</keyword>
<dbReference type="Pfam" id="PF12796">
    <property type="entry name" value="Ank_2"/>
    <property type="match status" value="1"/>
</dbReference>
<dbReference type="SUPFAM" id="SSF48403">
    <property type="entry name" value="Ankyrin repeat"/>
    <property type="match status" value="1"/>
</dbReference>
<proteinExistence type="predicted"/>
<feature type="region of interest" description="Disordered" evidence="1">
    <location>
        <begin position="40"/>
        <end position="79"/>
    </location>
</feature>
<gene>
    <name evidence="2" type="primary">gpank1</name>
</gene>
<accession>A0A673HQ08</accession>
<sequence>MNNPVYFTRAKEEEKRWIERKREDRRTINGEEARDFYQSLLQETDGEKPKEAAAAARRARRGAGPKRRRREAARAEAVSSSERDGHRLLRCAQEGDIQALKELLRRGCDVNFRDDFYWTGVMCASKAGQTEAVRLLLRHGAAWVGVVDKQGRDARDLALQAGHQDVVRELEQFVISDTPNIPTTNHAQRLVVYASLGVQMSKHLRIKGTVAENVLPIRPSKIEMSLFLHQVCRNVALHQCLSNGCSAVNGCRQNESPNS</sequence>
<dbReference type="InterPro" id="IPR039146">
    <property type="entry name" value="GPANK1"/>
</dbReference>
<reference evidence="2" key="1">
    <citation type="submission" date="2025-08" db="UniProtKB">
        <authorList>
            <consortium name="Ensembl"/>
        </authorList>
    </citation>
    <scope>IDENTIFICATION</scope>
</reference>
<reference evidence="2" key="2">
    <citation type="submission" date="2025-09" db="UniProtKB">
        <authorList>
            <consortium name="Ensembl"/>
        </authorList>
    </citation>
    <scope>IDENTIFICATION</scope>
</reference>
<dbReference type="InterPro" id="IPR036770">
    <property type="entry name" value="Ankyrin_rpt-contain_sf"/>
</dbReference>
<dbReference type="AlphaFoldDB" id="A0A673HQ08"/>
<name>A0A673HQ08_9TELE</name>
<dbReference type="Proteomes" id="UP000472270">
    <property type="component" value="Unassembled WGS sequence"/>
</dbReference>
<evidence type="ECO:0000256" key="1">
    <source>
        <dbReference type="SAM" id="MobiDB-lite"/>
    </source>
</evidence>
<dbReference type="InterPro" id="IPR002110">
    <property type="entry name" value="Ankyrin_rpt"/>
</dbReference>
<dbReference type="PANTHER" id="PTHR20923">
    <property type="entry name" value="BAT4 PROTEIN-RELATED"/>
    <property type="match status" value="1"/>
</dbReference>